<feature type="transmembrane region" description="Helical" evidence="5">
    <location>
        <begin position="213"/>
        <end position="230"/>
    </location>
</feature>
<evidence type="ECO:0000256" key="5">
    <source>
        <dbReference type="SAM" id="Phobius"/>
    </source>
</evidence>
<evidence type="ECO:0000256" key="3">
    <source>
        <dbReference type="ARBA" id="ARBA00022989"/>
    </source>
</evidence>
<dbReference type="PANTHER" id="PTHR37422:SF13">
    <property type="entry name" value="LIPOPOLYSACCHARIDE BIOSYNTHESIS PROTEIN PA4999-RELATED"/>
    <property type="match status" value="1"/>
</dbReference>
<dbReference type="InterPro" id="IPR007016">
    <property type="entry name" value="O-antigen_ligase-rel_domated"/>
</dbReference>
<dbReference type="GO" id="GO:0016020">
    <property type="term" value="C:membrane"/>
    <property type="evidence" value="ECO:0007669"/>
    <property type="project" value="UniProtKB-SubCell"/>
</dbReference>
<evidence type="ECO:0000259" key="6">
    <source>
        <dbReference type="Pfam" id="PF04932"/>
    </source>
</evidence>
<feature type="transmembrane region" description="Helical" evidence="5">
    <location>
        <begin position="115"/>
        <end position="134"/>
    </location>
</feature>
<dbReference type="Proteomes" id="UP000461585">
    <property type="component" value="Unassembled WGS sequence"/>
</dbReference>
<keyword evidence="7" id="KW-0436">Ligase</keyword>
<comment type="caution">
    <text evidence="7">The sequence shown here is derived from an EMBL/GenBank/DDBJ whole genome shotgun (WGS) entry which is preliminary data.</text>
</comment>
<dbReference type="PANTHER" id="PTHR37422">
    <property type="entry name" value="TEICHURONIC ACID BIOSYNTHESIS PROTEIN TUAE"/>
    <property type="match status" value="1"/>
</dbReference>
<evidence type="ECO:0000256" key="2">
    <source>
        <dbReference type="ARBA" id="ARBA00022692"/>
    </source>
</evidence>
<dbReference type="Pfam" id="PF04932">
    <property type="entry name" value="Wzy_C"/>
    <property type="match status" value="1"/>
</dbReference>
<accession>A0A7X5HX17</accession>
<dbReference type="AlphaFoldDB" id="A0A7X5HX17"/>
<feature type="transmembrane region" description="Helical" evidence="5">
    <location>
        <begin position="53"/>
        <end position="72"/>
    </location>
</feature>
<keyword evidence="3 5" id="KW-1133">Transmembrane helix</keyword>
<evidence type="ECO:0000256" key="1">
    <source>
        <dbReference type="ARBA" id="ARBA00004141"/>
    </source>
</evidence>
<dbReference type="RefSeq" id="WP_162370956.1">
    <property type="nucleotide sequence ID" value="NZ_JAAEEH010000031.1"/>
</dbReference>
<evidence type="ECO:0000313" key="8">
    <source>
        <dbReference type="Proteomes" id="UP000461585"/>
    </source>
</evidence>
<feature type="domain" description="O-antigen ligase-related" evidence="6">
    <location>
        <begin position="222"/>
        <end position="378"/>
    </location>
</feature>
<feature type="transmembrane region" description="Helical" evidence="5">
    <location>
        <begin position="146"/>
        <end position="165"/>
    </location>
</feature>
<dbReference type="EMBL" id="JAAEEH010000031">
    <property type="protein sequence ID" value="NDL68233.1"/>
    <property type="molecule type" value="Genomic_DNA"/>
</dbReference>
<sequence length="450" mass="51275">MNKKVWRCKNRDFDLHLIIIIIAVIPMVLIQSIKIVELHGHIFEYYDLYNSGKVITLNILLIPVVLILYEKYRLLGTSILTLNSKIYLAFVIWASISALISPYKLNSLFGWPYRLQGAVTYGFYLVVYIFTEYCIDAKNIKKTLHWLLYSASIISIYAVLQFYGIEPLTSLYGEYLDGGVHSTIGNRNFLGSYMCMVGATSIFIYLKDEGKNSKCYFVVSNIVFIGLLVSQTRGAWLGYTGACLLILLLNKHTWQLIKAKVFLLVICMILLTFLLDLTSQGKLSGRLVNSIAEVESMQAGEISSLGSSRMYIYQRSLKIFLENPIFGTGPDNLAYFIDVTQEDAQKYFGRNFIIIDKAHSEYLEYATTMGFPGLLFYIWFVGRIMFKSYKQRLSFSSYQWGIFAGILGYLLQATFNIGSISVMPIYFVFLGMLEKSVFTSTPNAVYKIIA</sequence>
<proteinExistence type="predicted"/>
<name>A0A7X5HX17_9FIRM</name>
<feature type="transmembrane region" description="Helical" evidence="5">
    <location>
        <begin position="185"/>
        <end position="206"/>
    </location>
</feature>
<evidence type="ECO:0000313" key="7">
    <source>
        <dbReference type="EMBL" id="NDL68233.1"/>
    </source>
</evidence>
<gene>
    <name evidence="7" type="ORF">GXN74_10815</name>
</gene>
<feature type="transmembrane region" description="Helical" evidence="5">
    <location>
        <begin position="365"/>
        <end position="386"/>
    </location>
</feature>
<keyword evidence="2 5" id="KW-0812">Transmembrane</keyword>
<comment type="subcellular location">
    <subcellularLocation>
        <location evidence="1">Membrane</location>
        <topology evidence="1">Multi-pass membrane protein</topology>
    </subcellularLocation>
</comment>
<evidence type="ECO:0000256" key="4">
    <source>
        <dbReference type="ARBA" id="ARBA00023136"/>
    </source>
</evidence>
<feature type="transmembrane region" description="Helical" evidence="5">
    <location>
        <begin position="261"/>
        <end position="279"/>
    </location>
</feature>
<feature type="transmembrane region" description="Helical" evidence="5">
    <location>
        <begin position="12"/>
        <end position="33"/>
    </location>
</feature>
<dbReference type="InterPro" id="IPR051533">
    <property type="entry name" value="WaaL-like"/>
</dbReference>
<keyword evidence="4 5" id="KW-0472">Membrane</keyword>
<keyword evidence="8" id="KW-1185">Reference proteome</keyword>
<reference evidence="7 8" key="1">
    <citation type="submission" date="2020-01" db="EMBL/GenBank/DDBJ databases">
        <title>Anaeroalcalibacter tamaniensis gen. nov., sp. nov., moderately halophilic strictly anaerobic fermenter bacterium from mud volcano of Taman peninsula.</title>
        <authorList>
            <person name="Frolova A."/>
            <person name="Merkel A.Y."/>
            <person name="Slobodkin A.I."/>
        </authorList>
    </citation>
    <scope>NUCLEOTIDE SEQUENCE [LARGE SCALE GENOMIC DNA]</scope>
    <source>
        <strain evidence="7 8">F-3ap</strain>
    </source>
</reference>
<protein>
    <submittedName>
        <fullName evidence="7">O-antigen ligase family protein</fullName>
    </submittedName>
</protein>
<feature type="transmembrane region" description="Helical" evidence="5">
    <location>
        <begin position="84"/>
        <end position="103"/>
    </location>
</feature>
<dbReference type="GO" id="GO:0016874">
    <property type="term" value="F:ligase activity"/>
    <property type="evidence" value="ECO:0007669"/>
    <property type="project" value="UniProtKB-KW"/>
</dbReference>
<organism evidence="7 8">
    <name type="scientific">Anaerotalea alkaliphila</name>
    <dbReference type="NCBI Taxonomy" id="2662126"/>
    <lineage>
        <taxon>Bacteria</taxon>
        <taxon>Bacillati</taxon>
        <taxon>Bacillota</taxon>
        <taxon>Clostridia</taxon>
        <taxon>Eubacteriales</taxon>
        <taxon>Anaerotalea</taxon>
    </lineage>
</organism>
<feature type="transmembrane region" description="Helical" evidence="5">
    <location>
        <begin position="398"/>
        <end position="429"/>
    </location>
</feature>